<protein>
    <submittedName>
        <fullName evidence="1">Uncharacterized protein</fullName>
    </submittedName>
</protein>
<organism evidence="1 2">
    <name type="scientific">Dactylonectria estremocensis</name>
    <dbReference type="NCBI Taxonomy" id="1079267"/>
    <lineage>
        <taxon>Eukaryota</taxon>
        <taxon>Fungi</taxon>
        <taxon>Dikarya</taxon>
        <taxon>Ascomycota</taxon>
        <taxon>Pezizomycotina</taxon>
        <taxon>Sordariomycetes</taxon>
        <taxon>Hypocreomycetidae</taxon>
        <taxon>Hypocreales</taxon>
        <taxon>Nectriaceae</taxon>
        <taxon>Dactylonectria</taxon>
    </lineage>
</organism>
<gene>
    <name evidence="1" type="ORF">B0J13DRAFT_528892</name>
</gene>
<name>A0A9P9E8Z4_9HYPO</name>
<evidence type="ECO:0000313" key="1">
    <source>
        <dbReference type="EMBL" id="KAH7134784.1"/>
    </source>
</evidence>
<comment type="caution">
    <text evidence="1">The sequence shown here is derived from an EMBL/GenBank/DDBJ whole genome shotgun (WGS) entry which is preliminary data.</text>
</comment>
<evidence type="ECO:0000313" key="2">
    <source>
        <dbReference type="Proteomes" id="UP000717696"/>
    </source>
</evidence>
<dbReference type="Proteomes" id="UP000717696">
    <property type="component" value="Unassembled WGS sequence"/>
</dbReference>
<dbReference type="OrthoDB" id="1577640at2759"/>
<reference evidence="1" key="1">
    <citation type="journal article" date="2021" name="Nat. Commun.">
        <title>Genetic determinants of endophytism in the Arabidopsis root mycobiome.</title>
        <authorList>
            <person name="Mesny F."/>
            <person name="Miyauchi S."/>
            <person name="Thiergart T."/>
            <person name="Pickel B."/>
            <person name="Atanasova L."/>
            <person name="Karlsson M."/>
            <person name="Huettel B."/>
            <person name="Barry K.W."/>
            <person name="Haridas S."/>
            <person name="Chen C."/>
            <person name="Bauer D."/>
            <person name="Andreopoulos W."/>
            <person name="Pangilinan J."/>
            <person name="LaButti K."/>
            <person name="Riley R."/>
            <person name="Lipzen A."/>
            <person name="Clum A."/>
            <person name="Drula E."/>
            <person name="Henrissat B."/>
            <person name="Kohler A."/>
            <person name="Grigoriev I.V."/>
            <person name="Martin F.M."/>
            <person name="Hacquard S."/>
        </authorList>
    </citation>
    <scope>NUCLEOTIDE SEQUENCE</scope>
    <source>
        <strain evidence="1">MPI-CAGE-AT-0021</strain>
    </source>
</reference>
<accession>A0A9P9E8Z4</accession>
<dbReference type="EMBL" id="JAGMUU010000017">
    <property type="protein sequence ID" value="KAH7134784.1"/>
    <property type="molecule type" value="Genomic_DNA"/>
</dbReference>
<sequence length="161" mass="17424">MLCSSELRGLETVVKEVEPHDTSSNHIINKLGQGKHLLAYPFSRPNLVQVEDQLFRVASILNTVLQALALNINIGVANDVEKSTTAILDAVITTQESLDKVKSGLMSVSSVVERTDQRSGIVAAQLEGLFGPAQSASTPQEILHELIIKSTEQSAHLNNIE</sequence>
<proteinExistence type="predicted"/>
<keyword evidence="2" id="KW-1185">Reference proteome</keyword>
<dbReference type="AlphaFoldDB" id="A0A9P9E8Z4"/>